<proteinExistence type="predicted"/>
<gene>
    <name evidence="1" type="ORF">J3S04_28165</name>
</gene>
<evidence type="ECO:0000313" key="1">
    <source>
        <dbReference type="EMBL" id="QSY52684.1"/>
    </source>
</evidence>
<dbReference type="Proteomes" id="UP000671836">
    <property type="component" value="Chromosome"/>
</dbReference>
<reference evidence="1 2" key="1">
    <citation type="submission" date="2021-03" db="EMBL/GenBank/DDBJ databases">
        <title>Streptomyces strains.</title>
        <authorList>
            <person name="Lund M.B."/>
            <person name="Toerring T."/>
        </authorList>
    </citation>
    <scope>NUCLEOTIDE SEQUENCE [LARGE SCALE GENOMIC DNA]</scope>
    <source>
        <strain evidence="1 2">KCC S-1010</strain>
    </source>
</reference>
<organism evidence="1 2">
    <name type="scientific">Streptomyces griseocarneus</name>
    <dbReference type="NCBI Taxonomy" id="51201"/>
    <lineage>
        <taxon>Bacteria</taxon>
        <taxon>Bacillati</taxon>
        <taxon>Actinomycetota</taxon>
        <taxon>Actinomycetes</taxon>
        <taxon>Kitasatosporales</taxon>
        <taxon>Streptomycetaceae</taxon>
        <taxon>Streptomyces</taxon>
    </lineage>
</organism>
<dbReference type="InterPro" id="IPR014942">
    <property type="entry name" value="AbiEii"/>
</dbReference>
<protein>
    <submittedName>
        <fullName evidence="1">Nucleotidyl transferase AbiEii/AbiGii toxin family protein</fullName>
    </submittedName>
</protein>
<sequence>MTASWEQYGWGPWSADEDIPHDVPDEATLTGRGLPGTLKPVKGDGVTQSAVFDPSMKHHARAVRPSEPRFADATTGERWYGARRIALDHVLAAVAGGEWAAHLVLRGSVLLRARYGQAAREPGDVDFVVTPATWQATDARTERMLTGIARAAEELSLRGGPVRFDARGAVSDEIWTYDRVPGRRVVIPWTADGLPGGTVQVDFVFNEPLPVPAVPTSLPRPDGAGEPLTLLAATPGLSLAWKVLWLLSDMYPQGKDLYDALLLAEDTSTALPFDLLRTVFVSADGYYDRNPVLPKTVASCGSHADWYEFAKDCPHLAGAPGRPGDGPPADLVRRLTAALAPTFALDDGSGEPPAYQLRVAWLATTMAPFREALRTGGMDGLQEVLMTRYHHAAQAIVITRELLGREACDIARAAGIVAEYRASDRHPRADDLRDLLGDAGTAAAELSGRSLSG</sequence>
<keyword evidence="1" id="KW-0808">Transferase</keyword>
<dbReference type="GO" id="GO:0016740">
    <property type="term" value="F:transferase activity"/>
    <property type="evidence" value="ECO:0007669"/>
    <property type="project" value="UniProtKB-KW"/>
</dbReference>
<dbReference type="EMBL" id="CP071595">
    <property type="protein sequence ID" value="QSY52684.1"/>
    <property type="molecule type" value="Genomic_DNA"/>
</dbReference>
<name>A0ABX7RWR1_9ACTN</name>
<dbReference type="Pfam" id="PF08843">
    <property type="entry name" value="AbiEii"/>
    <property type="match status" value="1"/>
</dbReference>
<accession>A0ABX7RWR1</accession>
<evidence type="ECO:0000313" key="2">
    <source>
        <dbReference type="Proteomes" id="UP000671836"/>
    </source>
</evidence>
<keyword evidence="2" id="KW-1185">Reference proteome</keyword>